<reference evidence="2 3" key="1">
    <citation type="journal article" date="2011" name="J. Bacteriol.">
        <title>Genome sequence of Salinisphaera shabanensis, a gammaproteobacterium from the harsh, variable environment of the brine-seawater interface of the Shaban Deep in the Red Sea.</title>
        <authorList>
            <person name="Antunes A."/>
            <person name="Alam I."/>
            <person name="Bajic V.B."/>
            <person name="Stingl U."/>
        </authorList>
    </citation>
    <scope>NUCLEOTIDE SEQUENCE [LARGE SCALE GENOMIC DNA]</scope>
    <source>
        <strain evidence="2 3">E1L3A</strain>
    </source>
</reference>
<evidence type="ECO:0000313" key="3">
    <source>
        <dbReference type="Proteomes" id="UP000006242"/>
    </source>
</evidence>
<comment type="similarity">
    <text evidence="1">Belongs to the N-Me-Phe pilin family.</text>
</comment>
<dbReference type="GO" id="GO:0007155">
    <property type="term" value="P:cell adhesion"/>
    <property type="evidence" value="ECO:0007669"/>
    <property type="project" value="InterPro"/>
</dbReference>
<evidence type="ECO:0000313" key="2">
    <source>
        <dbReference type="EMBL" id="ERJ20160.1"/>
    </source>
</evidence>
<reference evidence="2 3" key="2">
    <citation type="journal article" date="2013" name="PLoS ONE">
        <title>INDIGO - INtegrated Data Warehouse of MIcrobial GenOmes with Examples from the Red Sea Extremophiles.</title>
        <authorList>
            <person name="Alam I."/>
            <person name="Antunes A."/>
            <person name="Kamau A.A."/>
            <person name="Ba Alawi W."/>
            <person name="Kalkatawi M."/>
            <person name="Stingl U."/>
            <person name="Bajic V.B."/>
        </authorList>
    </citation>
    <scope>NUCLEOTIDE SEQUENCE [LARGE SCALE GENOMIC DNA]</scope>
    <source>
        <strain evidence="2 3">E1L3A</strain>
    </source>
</reference>
<dbReference type="RefSeq" id="WP_006912237.1">
    <property type="nucleotide sequence ID" value="NZ_AFNV02000004.1"/>
</dbReference>
<dbReference type="EMBL" id="AFNV02000004">
    <property type="protein sequence ID" value="ERJ20160.1"/>
    <property type="molecule type" value="Genomic_DNA"/>
</dbReference>
<organism evidence="2 3">
    <name type="scientific">Salinisphaera shabanensis E1L3A</name>
    <dbReference type="NCBI Taxonomy" id="1033802"/>
    <lineage>
        <taxon>Bacteria</taxon>
        <taxon>Pseudomonadati</taxon>
        <taxon>Pseudomonadota</taxon>
        <taxon>Gammaproteobacteria</taxon>
        <taxon>Salinisphaerales</taxon>
        <taxon>Salinisphaeraceae</taxon>
        <taxon>Salinisphaera</taxon>
    </lineage>
</organism>
<gene>
    <name evidence="2" type="primary">pilE</name>
    <name evidence="2" type="ORF">SSPSH_000709</name>
</gene>
<dbReference type="STRING" id="1033802.SSPSH_000709"/>
<proteinExistence type="inferred from homology"/>
<dbReference type="Gene3D" id="3.30.700.10">
    <property type="entry name" value="Glycoprotein, Type 4 Pilin"/>
    <property type="match status" value="1"/>
</dbReference>
<accession>U2EQY7</accession>
<dbReference type="AlphaFoldDB" id="U2EQY7"/>
<protein>
    <submittedName>
        <fullName evidence="2">Type 4 fimbrial biosis protein PilE</fullName>
    </submittedName>
</protein>
<dbReference type="InterPro" id="IPR045584">
    <property type="entry name" value="Pilin-like"/>
</dbReference>
<sequence length="141" mass="15204">MIVVAIIGILAAIAVPVYINYIARAKVSEGLALAGPVKTAVTEYYSMHGKLPEGSKWTEVLEALNLPNSFESGAASGNNVKRIWWLNNEQLSAIKIRYSGLPIDDDLLYLEADFEGGSITWNCTAPSSGGVAERYLPASCR</sequence>
<name>U2EQY7_9GAMM</name>
<dbReference type="GO" id="GO:0009289">
    <property type="term" value="C:pilus"/>
    <property type="evidence" value="ECO:0007669"/>
    <property type="project" value="InterPro"/>
</dbReference>
<dbReference type="Pfam" id="PF00114">
    <property type="entry name" value="Pilin"/>
    <property type="match status" value="1"/>
</dbReference>
<dbReference type="SUPFAM" id="SSF54523">
    <property type="entry name" value="Pili subunits"/>
    <property type="match status" value="1"/>
</dbReference>
<dbReference type="InterPro" id="IPR001082">
    <property type="entry name" value="Pilin"/>
</dbReference>
<comment type="caution">
    <text evidence="2">The sequence shown here is derived from an EMBL/GenBank/DDBJ whole genome shotgun (WGS) entry which is preliminary data.</text>
</comment>
<keyword evidence="3" id="KW-1185">Reference proteome</keyword>
<dbReference type="eggNOG" id="COG4969">
    <property type="taxonomic scope" value="Bacteria"/>
</dbReference>
<evidence type="ECO:0000256" key="1">
    <source>
        <dbReference type="ARBA" id="ARBA00005233"/>
    </source>
</evidence>
<dbReference type="Proteomes" id="UP000006242">
    <property type="component" value="Unassembled WGS sequence"/>
</dbReference>